<reference evidence="2 3" key="1">
    <citation type="journal article" date="2015" name="Genome Announc.">
        <title>Draft Genome Sequence of Cyanobacterium Hassallia byssoidea Strain VB512170, Isolated from Monuments in India.</title>
        <authorList>
            <person name="Singh D."/>
            <person name="Chandrababunaidu M.M."/>
            <person name="Panda A."/>
            <person name="Sen D."/>
            <person name="Bhattacharyya S."/>
            <person name="Adhikary S.P."/>
            <person name="Tripathy S."/>
        </authorList>
    </citation>
    <scope>NUCLEOTIDE SEQUENCE [LARGE SCALE GENOMIC DNA]</scope>
    <source>
        <strain evidence="2 3">VB512170</strain>
    </source>
</reference>
<dbReference type="EMBL" id="JTCM02000062">
    <property type="protein sequence ID" value="NEU75220.1"/>
    <property type="molecule type" value="Genomic_DNA"/>
</dbReference>
<feature type="region of interest" description="Disordered" evidence="1">
    <location>
        <begin position="1"/>
        <end position="43"/>
    </location>
</feature>
<dbReference type="RefSeq" id="WP_163519097.1">
    <property type="nucleotide sequence ID" value="NZ_JTCM02000062.1"/>
</dbReference>
<evidence type="ECO:0000313" key="2">
    <source>
        <dbReference type="EMBL" id="NEU75220.1"/>
    </source>
</evidence>
<keyword evidence="3" id="KW-1185">Reference proteome</keyword>
<accession>A0A846HF33</accession>
<dbReference type="Proteomes" id="UP000031549">
    <property type="component" value="Unassembled WGS sequence"/>
</dbReference>
<evidence type="ECO:0000313" key="3">
    <source>
        <dbReference type="Proteomes" id="UP000031549"/>
    </source>
</evidence>
<evidence type="ECO:0000256" key="1">
    <source>
        <dbReference type="SAM" id="MobiDB-lite"/>
    </source>
</evidence>
<feature type="compositionally biased region" description="Pro residues" evidence="1">
    <location>
        <begin position="28"/>
        <end position="39"/>
    </location>
</feature>
<gene>
    <name evidence="2" type="ORF">PI95_022325</name>
</gene>
<protein>
    <submittedName>
        <fullName evidence="2">Uncharacterized protein</fullName>
    </submittedName>
</protein>
<feature type="compositionally biased region" description="Basic and acidic residues" evidence="1">
    <location>
        <begin position="9"/>
        <end position="21"/>
    </location>
</feature>
<comment type="caution">
    <text evidence="2">The sequence shown here is derived from an EMBL/GenBank/DDBJ whole genome shotgun (WGS) entry which is preliminary data.</text>
</comment>
<sequence>MGIGQWALGDKETREQGDKENNSILLSPHPPLSPSPPLPLSLSTPAEIICNAAV</sequence>
<proteinExistence type="predicted"/>
<dbReference type="AlphaFoldDB" id="A0A846HF33"/>
<organism evidence="2 3">
    <name type="scientific">Hassallia byssoidea VB512170</name>
    <dbReference type="NCBI Taxonomy" id="1304833"/>
    <lineage>
        <taxon>Bacteria</taxon>
        <taxon>Bacillati</taxon>
        <taxon>Cyanobacteriota</taxon>
        <taxon>Cyanophyceae</taxon>
        <taxon>Nostocales</taxon>
        <taxon>Tolypothrichaceae</taxon>
        <taxon>Hassallia</taxon>
    </lineage>
</organism>
<name>A0A846HF33_9CYAN</name>